<comment type="caution">
    <text evidence="2">The sequence shown here is derived from an EMBL/GenBank/DDBJ whole genome shotgun (WGS) entry which is preliminary data.</text>
</comment>
<keyword evidence="3" id="KW-1185">Reference proteome</keyword>
<reference evidence="2 3" key="1">
    <citation type="submission" date="2020-08" db="EMBL/GenBank/DDBJ databases">
        <title>Above-ground endophytic microbial communities from plants in different locations in the United States.</title>
        <authorList>
            <person name="Frank C."/>
        </authorList>
    </citation>
    <scope>NUCLEOTIDE SEQUENCE [LARGE SCALE GENOMIC DNA]</scope>
    <source>
        <strain evidence="2 3">WP4_2_2</strain>
    </source>
</reference>
<keyword evidence="1" id="KW-0812">Transmembrane</keyword>
<dbReference type="Proteomes" id="UP000571554">
    <property type="component" value="Unassembled WGS sequence"/>
</dbReference>
<dbReference type="EMBL" id="JACHBW010000008">
    <property type="protein sequence ID" value="MBB6103133.1"/>
    <property type="molecule type" value="Genomic_DNA"/>
</dbReference>
<protein>
    <submittedName>
        <fullName evidence="2">Uncharacterized protein</fullName>
    </submittedName>
</protein>
<proteinExistence type="predicted"/>
<accession>A0A7W9TXC6</accession>
<evidence type="ECO:0000313" key="3">
    <source>
        <dbReference type="Proteomes" id="UP000571554"/>
    </source>
</evidence>
<name>A0A7W9TXC6_9BURK</name>
<organism evidence="2 3">
    <name type="scientific">Paraburkholderia bannensis</name>
    <dbReference type="NCBI Taxonomy" id="765414"/>
    <lineage>
        <taxon>Bacteria</taxon>
        <taxon>Pseudomonadati</taxon>
        <taxon>Pseudomonadota</taxon>
        <taxon>Betaproteobacteria</taxon>
        <taxon>Burkholderiales</taxon>
        <taxon>Burkholderiaceae</taxon>
        <taxon>Paraburkholderia</taxon>
    </lineage>
</organism>
<dbReference type="AlphaFoldDB" id="A0A7W9TXC6"/>
<keyword evidence="1" id="KW-0472">Membrane</keyword>
<evidence type="ECO:0000256" key="1">
    <source>
        <dbReference type="SAM" id="Phobius"/>
    </source>
</evidence>
<evidence type="ECO:0000313" key="2">
    <source>
        <dbReference type="EMBL" id="MBB6103133.1"/>
    </source>
</evidence>
<keyword evidence="1" id="KW-1133">Transmembrane helix</keyword>
<feature type="transmembrane region" description="Helical" evidence="1">
    <location>
        <begin position="21"/>
        <end position="39"/>
    </location>
</feature>
<sequence>MGRRATLALQVFVPYHRYMRFLKWLTLSLLTYVAVQFTAHVPRRHCDAGYALDFAGIG</sequence>
<gene>
    <name evidence="2" type="ORF">F4827_002988</name>
</gene>